<feature type="compositionally biased region" description="Basic and acidic residues" evidence="2">
    <location>
        <begin position="60"/>
        <end position="83"/>
    </location>
</feature>
<evidence type="ECO:0000259" key="3">
    <source>
        <dbReference type="PROSITE" id="PS50076"/>
    </source>
</evidence>
<feature type="domain" description="J" evidence="3">
    <location>
        <begin position="5"/>
        <end position="70"/>
    </location>
</feature>
<dbReference type="EMBL" id="JBHMEZ010000003">
    <property type="protein sequence ID" value="MFB9052447.1"/>
    <property type="molecule type" value="Genomic_DNA"/>
</dbReference>
<dbReference type="Proteomes" id="UP001589605">
    <property type="component" value="Unassembled WGS sequence"/>
</dbReference>
<keyword evidence="5" id="KW-1185">Reference proteome</keyword>
<dbReference type="RefSeq" id="WP_382381632.1">
    <property type="nucleotide sequence ID" value="NZ_JBHMEZ010000003.1"/>
</dbReference>
<keyword evidence="1" id="KW-0143">Chaperone</keyword>
<dbReference type="Gene3D" id="1.10.287.110">
    <property type="entry name" value="DnaJ domain"/>
    <property type="match status" value="1"/>
</dbReference>
<dbReference type="CDD" id="cd10747">
    <property type="entry name" value="DnaJ_C"/>
    <property type="match status" value="1"/>
</dbReference>
<dbReference type="Pfam" id="PF01556">
    <property type="entry name" value="DnaJ_C"/>
    <property type="match status" value="1"/>
</dbReference>
<name>A0ABV5EZ41_9FLAO</name>
<evidence type="ECO:0000256" key="1">
    <source>
        <dbReference type="ARBA" id="ARBA00023186"/>
    </source>
</evidence>
<dbReference type="InterPro" id="IPR001623">
    <property type="entry name" value="DnaJ_domain"/>
</dbReference>
<reference evidence="4 5" key="1">
    <citation type="submission" date="2024-09" db="EMBL/GenBank/DDBJ databases">
        <authorList>
            <person name="Sun Q."/>
            <person name="Mori K."/>
        </authorList>
    </citation>
    <scope>NUCLEOTIDE SEQUENCE [LARGE SCALE GENOMIC DNA]</scope>
    <source>
        <strain evidence="4 5">CECT 8286</strain>
    </source>
</reference>
<dbReference type="CDD" id="cd06257">
    <property type="entry name" value="DnaJ"/>
    <property type="match status" value="1"/>
</dbReference>
<dbReference type="InterPro" id="IPR002939">
    <property type="entry name" value="DnaJ_C"/>
</dbReference>
<dbReference type="PROSITE" id="PS00636">
    <property type="entry name" value="DNAJ_1"/>
    <property type="match status" value="1"/>
</dbReference>
<dbReference type="SUPFAM" id="SSF49493">
    <property type="entry name" value="HSP40/DnaJ peptide-binding domain"/>
    <property type="match status" value="2"/>
</dbReference>
<dbReference type="PANTHER" id="PTHR43096">
    <property type="entry name" value="DNAJ HOMOLOG 1, MITOCHONDRIAL-RELATED"/>
    <property type="match status" value="1"/>
</dbReference>
<evidence type="ECO:0000256" key="2">
    <source>
        <dbReference type="SAM" id="MobiDB-lite"/>
    </source>
</evidence>
<feature type="compositionally biased region" description="Low complexity" evidence="2">
    <location>
        <begin position="84"/>
        <end position="96"/>
    </location>
</feature>
<dbReference type="PANTHER" id="PTHR43096:SF52">
    <property type="entry name" value="DNAJ HOMOLOG 1, MITOCHONDRIAL-RELATED"/>
    <property type="match status" value="1"/>
</dbReference>
<dbReference type="PRINTS" id="PR00625">
    <property type="entry name" value="JDOMAIN"/>
</dbReference>
<dbReference type="Pfam" id="PF00226">
    <property type="entry name" value="DnaJ"/>
    <property type="match status" value="1"/>
</dbReference>
<organism evidence="4 5">
    <name type="scientific">Formosa undariae</name>
    <dbReference type="NCBI Taxonomy" id="1325436"/>
    <lineage>
        <taxon>Bacteria</taxon>
        <taxon>Pseudomonadati</taxon>
        <taxon>Bacteroidota</taxon>
        <taxon>Flavobacteriia</taxon>
        <taxon>Flavobacteriales</taxon>
        <taxon>Flavobacteriaceae</taxon>
        <taxon>Formosa</taxon>
    </lineage>
</organism>
<comment type="caution">
    <text evidence="4">The sequence shown here is derived from an EMBL/GenBank/DDBJ whole genome shotgun (WGS) entry which is preliminary data.</text>
</comment>
<gene>
    <name evidence="4" type="ORF">ACFFVB_05085</name>
</gene>
<feature type="region of interest" description="Disordered" evidence="2">
    <location>
        <begin position="52"/>
        <end position="107"/>
    </location>
</feature>
<dbReference type="PROSITE" id="PS50076">
    <property type="entry name" value="DNAJ_2"/>
    <property type="match status" value="1"/>
</dbReference>
<dbReference type="InterPro" id="IPR018253">
    <property type="entry name" value="DnaJ_domain_CS"/>
</dbReference>
<sequence>MDFIDYYKILGIDKKATQADIKKAYRKLARKYHPDLNPNDKEAEKQFKNINEANEVLSDTENRKKYDAHGKDWKHADDIERNQRSQGSRSQSYSGQGQPGEDYSDFFDSMFGGQRGSGFGQGRNRTQFKGQDFNAELQLNLTDVYTNESQILTVNGKKIRLTIPAGIENEQVLKITGKGAPGVNGGPNGDLYIKFNILNNTKFKRYGNNLHSDVDLDLYTSLLGGDIMVDTFSGKVKLKVAPETQNDTKVKLKGKGFPVYKKDGEFGDFIITYHIKTPTNLTHKEKELLSELKKLR</sequence>
<evidence type="ECO:0000313" key="5">
    <source>
        <dbReference type="Proteomes" id="UP001589605"/>
    </source>
</evidence>
<protein>
    <submittedName>
        <fullName evidence="4">DnaJ C-terminal domain-containing protein</fullName>
    </submittedName>
</protein>
<dbReference type="InterPro" id="IPR036869">
    <property type="entry name" value="J_dom_sf"/>
</dbReference>
<dbReference type="Gene3D" id="2.60.260.20">
    <property type="entry name" value="Urease metallochaperone UreE, N-terminal domain"/>
    <property type="match status" value="2"/>
</dbReference>
<accession>A0ABV5EZ41</accession>
<dbReference type="SUPFAM" id="SSF46565">
    <property type="entry name" value="Chaperone J-domain"/>
    <property type="match status" value="1"/>
</dbReference>
<dbReference type="SMART" id="SM00271">
    <property type="entry name" value="DnaJ"/>
    <property type="match status" value="1"/>
</dbReference>
<proteinExistence type="predicted"/>
<dbReference type="InterPro" id="IPR008971">
    <property type="entry name" value="HSP40/DnaJ_pept-bd"/>
</dbReference>
<evidence type="ECO:0000313" key="4">
    <source>
        <dbReference type="EMBL" id="MFB9052447.1"/>
    </source>
</evidence>